<evidence type="ECO:0000313" key="11">
    <source>
        <dbReference type="Proteomes" id="UP000276741"/>
    </source>
</evidence>
<dbReference type="Pfam" id="PF01842">
    <property type="entry name" value="ACT"/>
    <property type="match status" value="1"/>
</dbReference>
<dbReference type="InterPro" id="IPR045865">
    <property type="entry name" value="ACT-like_dom_sf"/>
</dbReference>
<reference evidence="11" key="2">
    <citation type="submission" date="2018-04" db="EMBL/GenBank/DDBJ databases">
        <title>Complete genome sequence of Sulfodiicoccus acidiphilus strain HS-1.</title>
        <authorList>
            <person name="Sakai H.D."/>
            <person name="Kurosawa N."/>
        </authorList>
    </citation>
    <scope>NUCLEOTIDE SEQUENCE [LARGE SCALE GENOMIC DNA]</scope>
    <source>
        <strain evidence="11">HS-1</strain>
    </source>
</reference>
<dbReference type="Proteomes" id="UP000276741">
    <property type="component" value="Chromosome"/>
</dbReference>
<dbReference type="Gene3D" id="3.40.190.10">
    <property type="entry name" value="Periplasmic binding protein-like II"/>
    <property type="match status" value="2"/>
</dbReference>
<dbReference type="PIRSF" id="PIRSF001500">
    <property type="entry name" value="Chor_mut_pdt_Ppr"/>
    <property type="match status" value="1"/>
</dbReference>
<sequence length="283" mass="31173">MSVKPFKLLNWLGRDPHGIYFLGPEGSYSHEVASLFQGRPVPVRTITEAFSSALKGGAAVVPVENSIEGPVNETLDNLFQHKEIYVNAEVEKEIELVLAVNPTVSGISQVRKVYSHPHALKEAAGFLERHGLKEMEVVESTSKAAQTASVTPGAAALCSKLAAELYGLKVLTEGVQDHVNMTRFFLVSTKPSYQGDKTTILFTVPHRPGSLFTALKAFAERDVNLTMIYSRPLKTSPWKYYFYLELEGGIQDPMISSSIEEARSLTSELWLKGSYPKRGVSNP</sequence>
<dbReference type="Gene3D" id="3.30.70.260">
    <property type="match status" value="1"/>
</dbReference>
<evidence type="ECO:0000256" key="5">
    <source>
        <dbReference type="ARBA" id="ARBA00023222"/>
    </source>
</evidence>
<accession>A0A348B0H8</accession>
<proteinExistence type="predicted"/>
<dbReference type="AlphaFoldDB" id="A0A348B0H8"/>
<dbReference type="InterPro" id="IPR001086">
    <property type="entry name" value="Preph_deHydtase"/>
</dbReference>
<keyword evidence="6" id="KW-0456">Lyase</keyword>
<name>A0A348B0H8_9CREN</name>
<dbReference type="Proteomes" id="UP000616143">
    <property type="component" value="Unassembled WGS sequence"/>
</dbReference>
<dbReference type="KEGG" id="sacd:HS1genome_0069"/>
<reference evidence="10" key="1">
    <citation type="journal article" date="2014" name="Int. J. Syst. Evol. Microbiol.">
        <title>Complete genome sequence of Corynebacterium casei LMG S-19264T (=DSM 44701T), isolated from a smear-ripened cheese.</title>
        <authorList>
            <consortium name="US DOE Joint Genome Institute (JGI-PGF)"/>
            <person name="Walter F."/>
            <person name="Albersmeier A."/>
            <person name="Kalinowski J."/>
            <person name="Ruckert C."/>
        </authorList>
    </citation>
    <scope>NUCLEOTIDE SEQUENCE</scope>
    <source>
        <strain evidence="10">JCM 31740</strain>
    </source>
</reference>
<dbReference type="CDD" id="cd04905">
    <property type="entry name" value="ACT_CM-PDT"/>
    <property type="match status" value="1"/>
</dbReference>
<dbReference type="UniPathway" id="UPA00121">
    <property type="reaction ID" value="UER00345"/>
</dbReference>
<dbReference type="GO" id="GO:0009094">
    <property type="term" value="P:L-phenylalanine biosynthetic process"/>
    <property type="evidence" value="ECO:0007669"/>
    <property type="project" value="UniProtKB-UniPathway"/>
</dbReference>
<evidence type="ECO:0000313" key="10">
    <source>
        <dbReference type="EMBL" id="GGT86648.1"/>
    </source>
</evidence>
<dbReference type="CDD" id="cd13532">
    <property type="entry name" value="PBP2_PDT_like"/>
    <property type="match status" value="1"/>
</dbReference>
<dbReference type="GeneID" id="38665558"/>
<dbReference type="GO" id="GO:0004664">
    <property type="term" value="F:prephenate dehydratase activity"/>
    <property type="evidence" value="ECO:0007669"/>
    <property type="project" value="UniProtKB-EC"/>
</dbReference>
<evidence type="ECO:0000259" key="8">
    <source>
        <dbReference type="PROSITE" id="PS51671"/>
    </source>
</evidence>
<dbReference type="EMBL" id="AP018553">
    <property type="protein sequence ID" value="BBD71680.1"/>
    <property type="molecule type" value="Genomic_DNA"/>
</dbReference>
<dbReference type="SUPFAM" id="SSF53850">
    <property type="entry name" value="Periplasmic binding protein-like II"/>
    <property type="match status" value="1"/>
</dbReference>
<evidence type="ECO:0000256" key="6">
    <source>
        <dbReference type="ARBA" id="ARBA00023239"/>
    </source>
</evidence>
<dbReference type="EC" id="4.2.1.51" evidence="2"/>
<evidence type="ECO:0000313" key="9">
    <source>
        <dbReference type="EMBL" id="BBD71680.1"/>
    </source>
</evidence>
<dbReference type="PANTHER" id="PTHR21022:SF19">
    <property type="entry name" value="PREPHENATE DEHYDRATASE-RELATED"/>
    <property type="match status" value="1"/>
</dbReference>
<evidence type="ECO:0000256" key="1">
    <source>
        <dbReference type="ARBA" id="ARBA00004741"/>
    </source>
</evidence>
<feature type="domain" description="Prephenate dehydratase" evidence="7">
    <location>
        <begin position="18"/>
        <end position="190"/>
    </location>
</feature>
<dbReference type="NCBIfam" id="NF008865">
    <property type="entry name" value="PRK11898.1"/>
    <property type="match status" value="1"/>
</dbReference>
<evidence type="ECO:0000256" key="2">
    <source>
        <dbReference type="ARBA" id="ARBA00013147"/>
    </source>
</evidence>
<evidence type="ECO:0000256" key="4">
    <source>
        <dbReference type="ARBA" id="ARBA00023141"/>
    </source>
</evidence>
<dbReference type="EMBL" id="BMQS01000001">
    <property type="protein sequence ID" value="GGT86648.1"/>
    <property type="molecule type" value="Genomic_DNA"/>
</dbReference>
<feature type="domain" description="ACT" evidence="8">
    <location>
        <begin position="199"/>
        <end position="276"/>
    </location>
</feature>
<dbReference type="InterPro" id="IPR008242">
    <property type="entry name" value="Chor_mutase/pphenate_deHydtase"/>
</dbReference>
<evidence type="ECO:0000259" key="7">
    <source>
        <dbReference type="PROSITE" id="PS51171"/>
    </source>
</evidence>
<keyword evidence="4" id="KW-0057">Aromatic amino acid biosynthesis</keyword>
<keyword evidence="3" id="KW-0028">Amino-acid biosynthesis</keyword>
<dbReference type="PROSITE" id="PS51171">
    <property type="entry name" value="PREPHENATE_DEHYDR_3"/>
    <property type="match status" value="1"/>
</dbReference>
<keyword evidence="5" id="KW-0584">Phenylalanine biosynthesis</keyword>
<keyword evidence="11" id="KW-1185">Reference proteome</keyword>
<dbReference type="RefSeq" id="WP_229768032.1">
    <property type="nucleotide sequence ID" value="NZ_AP018553.1"/>
</dbReference>
<evidence type="ECO:0000256" key="3">
    <source>
        <dbReference type="ARBA" id="ARBA00022605"/>
    </source>
</evidence>
<dbReference type="PANTHER" id="PTHR21022">
    <property type="entry name" value="PREPHENATE DEHYDRATASE P PROTEIN"/>
    <property type="match status" value="1"/>
</dbReference>
<comment type="pathway">
    <text evidence="1">Amino-acid biosynthesis; L-phenylalanine biosynthesis; phenylpyruvate from prephenate: step 1/1.</text>
</comment>
<gene>
    <name evidence="10" type="ORF">GCM10007116_00770</name>
    <name evidence="9" type="ORF">HS1genome_0069</name>
</gene>
<protein>
    <recommendedName>
        <fullName evidence="2">prephenate dehydratase</fullName>
        <ecNumber evidence="2">4.2.1.51</ecNumber>
    </recommendedName>
</protein>
<dbReference type="InterPro" id="IPR002912">
    <property type="entry name" value="ACT_dom"/>
</dbReference>
<organism evidence="9 11">
    <name type="scientific">Sulfodiicoccus acidiphilus</name>
    <dbReference type="NCBI Taxonomy" id="1670455"/>
    <lineage>
        <taxon>Archaea</taxon>
        <taxon>Thermoproteota</taxon>
        <taxon>Thermoprotei</taxon>
        <taxon>Sulfolobales</taxon>
        <taxon>Sulfolobaceae</taxon>
        <taxon>Sulfodiicoccus</taxon>
    </lineage>
</organism>
<reference evidence="9" key="3">
    <citation type="journal article" date="2019" name="BMC Res. Notes">
        <title>Complete genome sequence of the Sulfodiicoccus acidiphilus strain HS-1T, the first crenarchaeon that lacks polB3, isolated from an acidic hot spring in Ohwaku-dani, Hakone, Japan.</title>
        <authorList>
            <person name="Sakai H.D."/>
            <person name="Kurosawa N."/>
        </authorList>
    </citation>
    <scope>NUCLEOTIDE SEQUENCE</scope>
    <source>
        <strain evidence="9">HS-1</strain>
    </source>
</reference>
<dbReference type="Pfam" id="PF00800">
    <property type="entry name" value="PDT"/>
    <property type="match status" value="1"/>
</dbReference>
<dbReference type="PROSITE" id="PS51671">
    <property type="entry name" value="ACT"/>
    <property type="match status" value="1"/>
</dbReference>
<dbReference type="GO" id="GO:0005737">
    <property type="term" value="C:cytoplasm"/>
    <property type="evidence" value="ECO:0007669"/>
    <property type="project" value="TreeGrafter"/>
</dbReference>
<reference evidence="10" key="4">
    <citation type="submission" date="2020-09" db="EMBL/GenBank/DDBJ databases">
        <authorList>
            <person name="Sun Q."/>
            <person name="Ohkuma M."/>
        </authorList>
    </citation>
    <scope>NUCLEOTIDE SEQUENCE</scope>
    <source>
        <strain evidence="10">JCM 31740</strain>
    </source>
</reference>
<dbReference type="SUPFAM" id="SSF55021">
    <property type="entry name" value="ACT-like"/>
    <property type="match status" value="1"/>
</dbReference>